<evidence type="ECO:0000313" key="3">
    <source>
        <dbReference type="Proteomes" id="UP000772434"/>
    </source>
</evidence>
<dbReference type="EMBL" id="JADNRY010000001">
    <property type="protein sequence ID" value="KAF9078552.1"/>
    <property type="molecule type" value="Genomic_DNA"/>
</dbReference>
<dbReference type="Pfam" id="PF21671">
    <property type="entry name" value="CPL1-like"/>
    <property type="match status" value="1"/>
</dbReference>
<evidence type="ECO:0000313" key="2">
    <source>
        <dbReference type="EMBL" id="KAF9078552.1"/>
    </source>
</evidence>
<accession>A0A9P5QC60</accession>
<dbReference type="InterPro" id="IPR038955">
    <property type="entry name" value="PriA/CPL1_fungi"/>
</dbReference>
<dbReference type="Proteomes" id="UP000772434">
    <property type="component" value="Unassembled WGS sequence"/>
</dbReference>
<dbReference type="AlphaFoldDB" id="A0A9P5QC60"/>
<name>A0A9P5QC60_9AGAR</name>
<gene>
    <name evidence="2" type="ORF">BDP27DRAFT_1309749</name>
</gene>
<reference evidence="2" key="1">
    <citation type="submission" date="2020-11" db="EMBL/GenBank/DDBJ databases">
        <authorList>
            <consortium name="DOE Joint Genome Institute"/>
            <person name="Ahrendt S."/>
            <person name="Riley R."/>
            <person name="Andreopoulos W."/>
            <person name="Labutti K."/>
            <person name="Pangilinan J."/>
            <person name="Ruiz-Duenas F.J."/>
            <person name="Barrasa J.M."/>
            <person name="Sanchez-Garcia M."/>
            <person name="Camarero S."/>
            <person name="Miyauchi S."/>
            <person name="Serrano A."/>
            <person name="Linde D."/>
            <person name="Babiker R."/>
            <person name="Drula E."/>
            <person name="Ayuso-Fernandez I."/>
            <person name="Pacheco R."/>
            <person name="Padilla G."/>
            <person name="Ferreira P."/>
            <person name="Barriuso J."/>
            <person name="Kellner H."/>
            <person name="Castanera R."/>
            <person name="Alfaro M."/>
            <person name="Ramirez L."/>
            <person name="Pisabarro A.G."/>
            <person name="Kuo A."/>
            <person name="Tritt A."/>
            <person name="Lipzen A."/>
            <person name="He G."/>
            <person name="Yan M."/>
            <person name="Ng V."/>
            <person name="Cullen D."/>
            <person name="Martin F."/>
            <person name="Rosso M.-N."/>
            <person name="Henrissat B."/>
            <person name="Hibbett D."/>
            <person name="Martinez A.T."/>
            <person name="Grigoriev I.V."/>
        </authorList>
    </citation>
    <scope>NUCLEOTIDE SEQUENCE</scope>
    <source>
        <strain evidence="2">AH 40177</strain>
    </source>
</reference>
<dbReference type="PANTHER" id="PTHR35192:SF2">
    <property type="entry name" value="APPLE DOMAIN-CONTAINING PROTEIN"/>
    <property type="match status" value="1"/>
</dbReference>
<dbReference type="InterPro" id="IPR048661">
    <property type="entry name" value="CPL1-like"/>
</dbReference>
<proteinExistence type="predicted"/>
<keyword evidence="3" id="KW-1185">Reference proteome</keyword>
<comment type="caution">
    <text evidence="2">The sequence shown here is derived from an EMBL/GenBank/DDBJ whole genome shotgun (WGS) entry which is preliminary data.</text>
</comment>
<dbReference type="OrthoDB" id="439917at2759"/>
<protein>
    <recommendedName>
        <fullName evidence="1">Protein CPL1-like domain-containing protein</fullName>
    </recommendedName>
</protein>
<organism evidence="2 3">
    <name type="scientific">Rhodocollybia butyracea</name>
    <dbReference type="NCBI Taxonomy" id="206335"/>
    <lineage>
        <taxon>Eukaryota</taxon>
        <taxon>Fungi</taxon>
        <taxon>Dikarya</taxon>
        <taxon>Basidiomycota</taxon>
        <taxon>Agaricomycotina</taxon>
        <taxon>Agaricomycetes</taxon>
        <taxon>Agaricomycetidae</taxon>
        <taxon>Agaricales</taxon>
        <taxon>Marasmiineae</taxon>
        <taxon>Omphalotaceae</taxon>
        <taxon>Rhodocollybia</taxon>
    </lineage>
</organism>
<dbReference type="PANTHER" id="PTHR35192">
    <property type="entry name" value="PROTEIN, PUTATIVE-RELATED"/>
    <property type="match status" value="1"/>
</dbReference>
<feature type="domain" description="Protein CPL1-like" evidence="1">
    <location>
        <begin position="230"/>
        <end position="297"/>
    </location>
</feature>
<sequence length="321" mass="34315">MVQGVSSIILGDLVSPGFRTTHNQASKNSFEKPSTSFPFALHILAVTSMLFTAITILSAATFASADTIEGLIKRDSSQEWCADISEDICLCESGISTFAGSDNSVCKKAVRKIGRAKVETALSKLIQSCNDKQHCTFPSYSVPSCSSDNVCDFSCSSGYSKTTDQNGVALCTCEGTKSVCSNGDCQYSCPSPNPQQASKRDRLFWGKEIQHTCKPGWTACGIVGGRARDWECIDTRSELESCGGCPVYFSPSHSGHQDLGVDCTSLPGVSDVSCSNSVCSVEKCLPGFKVSSSGQQCERDENDTWGSFGTVFQAVEVLFSN</sequence>
<evidence type="ECO:0000259" key="1">
    <source>
        <dbReference type="Pfam" id="PF21671"/>
    </source>
</evidence>